<dbReference type="AlphaFoldDB" id="A0A164GQA8"/>
<feature type="non-terminal residue" evidence="1">
    <location>
        <position position="84"/>
    </location>
</feature>
<comment type="caution">
    <text evidence="1">The sequence shown here is derived from an EMBL/GenBank/DDBJ whole genome shotgun (WGS) entry which is preliminary data.</text>
</comment>
<accession>A0A164GQA8</accession>
<gene>
    <name evidence="1" type="ORF">APZ42_005003</name>
</gene>
<dbReference type="Proteomes" id="UP000076858">
    <property type="component" value="Unassembled WGS sequence"/>
</dbReference>
<organism evidence="1 2">
    <name type="scientific">Daphnia magna</name>
    <dbReference type="NCBI Taxonomy" id="35525"/>
    <lineage>
        <taxon>Eukaryota</taxon>
        <taxon>Metazoa</taxon>
        <taxon>Ecdysozoa</taxon>
        <taxon>Arthropoda</taxon>
        <taxon>Crustacea</taxon>
        <taxon>Branchiopoda</taxon>
        <taxon>Diplostraca</taxon>
        <taxon>Cladocera</taxon>
        <taxon>Anomopoda</taxon>
        <taxon>Daphniidae</taxon>
        <taxon>Daphnia</taxon>
    </lineage>
</organism>
<sequence length="84" mass="9029">ECQEIPAYSIKPVPTKVSSKVKGACVLKPPVSLMATTSLSTGHALVQKDLENIPVANLSPKSVWLEKDVTLGTLEEIQEVEKAD</sequence>
<feature type="non-terminal residue" evidence="1">
    <location>
        <position position="1"/>
    </location>
</feature>
<proteinExistence type="predicted"/>
<keyword evidence="2" id="KW-1185">Reference proteome</keyword>
<dbReference type="EMBL" id="LRGB01014344">
    <property type="protein sequence ID" value="KZR99219.1"/>
    <property type="molecule type" value="Genomic_DNA"/>
</dbReference>
<reference evidence="1 2" key="1">
    <citation type="submission" date="2016-03" db="EMBL/GenBank/DDBJ databases">
        <title>EvidentialGene: Evidence-directed Construction of Genes on Genomes.</title>
        <authorList>
            <person name="Gilbert D.G."/>
            <person name="Choi J.-H."/>
            <person name="Mockaitis K."/>
            <person name="Colbourne J."/>
            <person name="Pfrender M."/>
        </authorList>
    </citation>
    <scope>NUCLEOTIDE SEQUENCE [LARGE SCALE GENOMIC DNA]</scope>
    <source>
        <strain evidence="1 2">Xinb3</strain>
        <tissue evidence="1">Complete organism</tissue>
    </source>
</reference>
<protein>
    <submittedName>
        <fullName evidence="1">Uncharacterized protein</fullName>
    </submittedName>
</protein>
<evidence type="ECO:0000313" key="1">
    <source>
        <dbReference type="EMBL" id="KZR99219.1"/>
    </source>
</evidence>
<evidence type="ECO:0000313" key="2">
    <source>
        <dbReference type="Proteomes" id="UP000076858"/>
    </source>
</evidence>
<name>A0A164GQA8_9CRUS</name>